<proteinExistence type="predicted"/>
<evidence type="ECO:0000313" key="2">
    <source>
        <dbReference type="EMBL" id="QHT76911.1"/>
    </source>
</evidence>
<organism evidence="2">
    <name type="scientific">viral metagenome</name>
    <dbReference type="NCBI Taxonomy" id="1070528"/>
    <lineage>
        <taxon>unclassified sequences</taxon>
        <taxon>metagenomes</taxon>
        <taxon>organismal metagenomes</taxon>
    </lineage>
</organism>
<dbReference type="AlphaFoldDB" id="A0A6C0H8J5"/>
<keyword evidence="1" id="KW-0812">Transmembrane</keyword>
<reference evidence="2" key="1">
    <citation type="journal article" date="2020" name="Nature">
        <title>Giant virus diversity and host interactions through global metagenomics.</title>
        <authorList>
            <person name="Schulz F."/>
            <person name="Roux S."/>
            <person name="Paez-Espino D."/>
            <person name="Jungbluth S."/>
            <person name="Walsh D.A."/>
            <person name="Denef V.J."/>
            <person name="McMahon K.D."/>
            <person name="Konstantinidis K.T."/>
            <person name="Eloe-Fadrosh E.A."/>
            <person name="Kyrpides N.C."/>
            <person name="Woyke T."/>
        </authorList>
    </citation>
    <scope>NUCLEOTIDE SEQUENCE</scope>
    <source>
        <strain evidence="2">GVMAG-M-3300023179-82</strain>
    </source>
</reference>
<protein>
    <submittedName>
        <fullName evidence="2">Uncharacterized protein</fullName>
    </submittedName>
</protein>
<sequence length="49" mass="6030">MYSVYYNLIKNNKQSINKLFVLYMFIIIIYNYCIYILYKLLVLIITLII</sequence>
<dbReference type="EMBL" id="MN739907">
    <property type="protein sequence ID" value="QHT76911.1"/>
    <property type="molecule type" value="Genomic_DNA"/>
</dbReference>
<name>A0A6C0H8J5_9ZZZZ</name>
<feature type="transmembrane region" description="Helical" evidence="1">
    <location>
        <begin position="20"/>
        <end position="48"/>
    </location>
</feature>
<accession>A0A6C0H8J5</accession>
<evidence type="ECO:0000256" key="1">
    <source>
        <dbReference type="SAM" id="Phobius"/>
    </source>
</evidence>
<keyword evidence="1" id="KW-0472">Membrane</keyword>
<keyword evidence="1" id="KW-1133">Transmembrane helix</keyword>